<dbReference type="Pfam" id="PF00589">
    <property type="entry name" value="Phage_integrase"/>
    <property type="match status" value="1"/>
</dbReference>
<protein>
    <submittedName>
        <fullName evidence="5">Phage integrase family protein</fullName>
    </submittedName>
</protein>
<dbReference type="CDD" id="cd00397">
    <property type="entry name" value="DNA_BRE_C"/>
    <property type="match status" value="1"/>
</dbReference>
<evidence type="ECO:0000313" key="6">
    <source>
        <dbReference type="Proteomes" id="UP001220064"/>
    </source>
</evidence>
<dbReference type="InterPro" id="IPR011010">
    <property type="entry name" value="DNA_brk_join_enz"/>
</dbReference>
<keyword evidence="2" id="KW-0238">DNA-binding</keyword>
<accession>A0ABY7U8Q1</accession>
<dbReference type="SUPFAM" id="SSF56349">
    <property type="entry name" value="DNA breaking-rejoining enzymes"/>
    <property type="match status" value="1"/>
</dbReference>
<dbReference type="Proteomes" id="UP001220064">
    <property type="component" value="Chromosome"/>
</dbReference>
<keyword evidence="6" id="KW-1185">Reference proteome</keyword>
<keyword evidence="3" id="KW-0233">DNA recombination</keyword>
<dbReference type="PANTHER" id="PTHR30349">
    <property type="entry name" value="PHAGE INTEGRASE-RELATED"/>
    <property type="match status" value="1"/>
</dbReference>
<dbReference type="InterPro" id="IPR050090">
    <property type="entry name" value="Tyrosine_recombinase_XerCD"/>
</dbReference>
<feature type="domain" description="Tyr recombinase" evidence="4">
    <location>
        <begin position="151"/>
        <end position="307"/>
    </location>
</feature>
<evidence type="ECO:0000313" key="5">
    <source>
        <dbReference type="EMBL" id="WCZ33070.1"/>
    </source>
</evidence>
<dbReference type="InterPro" id="IPR013762">
    <property type="entry name" value="Integrase-like_cat_sf"/>
</dbReference>
<evidence type="ECO:0000256" key="3">
    <source>
        <dbReference type="ARBA" id="ARBA00023172"/>
    </source>
</evidence>
<dbReference type="PANTHER" id="PTHR30349:SF41">
    <property type="entry name" value="INTEGRASE_RECOMBINASE PROTEIN MJ0367-RELATED"/>
    <property type="match status" value="1"/>
</dbReference>
<evidence type="ECO:0000256" key="1">
    <source>
        <dbReference type="ARBA" id="ARBA00008857"/>
    </source>
</evidence>
<dbReference type="InterPro" id="IPR002104">
    <property type="entry name" value="Integrase_catalytic"/>
</dbReference>
<reference evidence="5 6" key="1">
    <citation type="submission" date="2020-10" db="EMBL/GenBank/DDBJ databases">
        <title>Complete genome sequence of Corynebacterium massiliense DSM 45435, type strain of Corynebacterium massiliense.</title>
        <authorList>
            <person name="Busche T."/>
            <person name="Kalinowski J."/>
            <person name="Ruckert C."/>
        </authorList>
    </citation>
    <scope>NUCLEOTIDE SEQUENCE [LARGE SCALE GENOMIC DNA]</scope>
    <source>
        <strain evidence="5 6">DSM 45435</strain>
    </source>
</reference>
<comment type="similarity">
    <text evidence="1">Belongs to the 'phage' integrase family.</text>
</comment>
<dbReference type="EMBL" id="CP063189">
    <property type="protein sequence ID" value="WCZ33070.1"/>
    <property type="molecule type" value="Genomic_DNA"/>
</dbReference>
<evidence type="ECO:0000259" key="4">
    <source>
        <dbReference type="Pfam" id="PF00589"/>
    </source>
</evidence>
<name>A0ABY7U8Q1_9CORY</name>
<evidence type="ECO:0000256" key="2">
    <source>
        <dbReference type="ARBA" id="ARBA00023125"/>
    </source>
</evidence>
<proteinExistence type="inferred from homology"/>
<sequence length="323" mass="36087">MNVYIEKVTRPKIEESSQLKDLSKRRYLASLNLVAAELKGYSVFDAMQFRVLERTLQAIARTHPGSVSSARTILSTYIADALVRDGVISGNPIRGARLDIRAQGKAGEGGRRTLTNGEYDAVVQHLLARDVSGPLIEPKKGGARQSTMNAHARITRLTLLQAVTGLRISEANRLRWKHVEDDGENVIINATRDIVKGRQGKEKGRYIPILRADVTDYLRQHREDDERYVVGSPTTTAKPWDATNADDKVPELYRQIADETGVTILVDLRSHSWRATLHGVYADVMDARTRADIFGHTEQVADEYYNDRANVEALIRATAQARS</sequence>
<gene>
    <name evidence="5" type="ORF">CMASS_08220</name>
</gene>
<dbReference type="Gene3D" id="1.10.443.10">
    <property type="entry name" value="Intergrase catalytic core"/>
    <property type="match status" value="1"/>
</dbReference>
<organism evidence="5 6">
    <name type="scientific">Corynebacterium massiliense DSM 45435</name>
    <dbReference type="NCBI Taxonomy" id="1121364"/>
    <lineage>
        <taxon>Bacteria</taxon>
        <taxon>Bacillati</taxon>
        <taxon>Actinomycetota</taxon>
        <taxon>Actinomycetes</taxon>
        <taxon>Mycobacteriales</taxon>
        <taxon>Corynebacteriaceae</taxon>
        <taxon>Corynebacterium</taxon>
    </lineage>
</organism>